<dbReference type="CDD" id="cd00448">
    <property type="entry name" value="YjgF_YER057c_UK114_family"/>
    <property type="match status" value="1"/>
</dbReference>
<gene>
    <name evidence="2" type="ORF">FB388_4794</name>
</gene>
<dbReference type="PANTHER" id="PTHR11803:SF58">
    <property type="entry name" value="PROTEIN HMF1-RELATED"/>
    <property type="match status" value="1"/>
</dbReference>
<comment type="similarity">
    <text evidence="1">Belongs to the RutC family.</text>
</comment>
<dbReference type="EMBL" id="VFPH01000002">
    <property type="protein sequence ID" value="TQM37577.1"/>
    <property type="molecule type" value="Genomic_DNA"/>
</dbReference>
<dbReference type="RefSeq" id="WP_142104380.1">
    <property type="nucleotide sequence ID" value="NZ_VFPH01000002.1"/>
</dbReference>
<organism evidence="2 3">
    <name type="scientific">Pseudonocardia cypriaca</name>
    <dbReference type="NCBI Taxonomy" id="882449"/>
    <lineage>
        <taxon>Bacteria</taxon>
        <taxon>Bacillati</taxon>
        <taxon>Actinomycetota</taxon>
        <taxon>Actinomycetes</taxon>
        <taxon>Pseudonocardiales</taxon>
        <taxon>Pseudonocardiaceae</taxon>
        <taxon>Pseudonocardia</taxon>
    </lineage>
</organism>
<dbReference type="SUPFAM" id="SSF55298">
    <property type="entry name" value="YjgF-like"/>
    <property type="match status" value="1"/>
</dbReference>
<evidence type="ECO:0000313" key="3">
    <source>
        <dbReference type="Proteomes" id="UP000319818"/>
    </source>
</evidence>
<dbReference type="InterPro" id="IPR035959">
    <property type="entry name" value="RutC-like_sf"/>
</dbReference>
<protein>
    <submittedName>
        <fullName evidence="2">Enamine deaminase RidA (YjgF/YER057c/UK114 family)</fullName>
    </submittedName>
</protein>
<dbReference type="PANTHER" id="PTHR11803">
    <property type="entry name" value="2-IMINOBUTANOATE/2-IMINOPROPANOATE DEAMINASE RIDA"/>
    <property type="match status" value="1"/>
</dbReference>
<evidence type="ECO:0000313" key="2">
    <source>
        <dbReference type="EMBL" id="TQM37577.1"/>
    </source>
</evidence>
<name>A0A543FUQ8_9PSEU</name>
<dbReference type="InterPro" id="IPR006175">
    <property type="entry name" value="YjgF/YER057c/UK114"/>
</dbReference>
<dbReference type="Proteomes" id="UP000319818">
    <property type="component" value="Unassembled WGS sequence"/>
</dbReference>
<proteinExistence type="inferred from homology"/>
<sequence length="131" mass="13861">MIEHLERPDGLGPTNGYSHAVIGEGRLVAISGQLPVDREGALVDASDALVQARQVFTNLGRALSAAGAEPRDLLRLTYFLTDLADIGEVRTARDEFLAAVSRPASSLVQVAGLVLPGARVEIDALAMIESR</sequence>
<comment type="caution">
    <text evidence="2">The sequence shown here is derived from an EMBL/GenBank/DDBJ whole genome shotgun (WGS) entry which is preliminary data.</text>
</comment>
<evidence type="ECO:0000256" key="1">
    <source>
        <dbReference type="ARBA" id="ARBA00010552"/>
    </source>
</evidence>
<accession>A0A543FUQ8</accession>
<dbReference type="OrthoDB" id="9815126at2"/>
<dbReference type="AlphaFoldDB" id="A0A543FUQ8"/>
<reference evidence="2 3" key="1">
    <citation type="submission" date="2019-06" db="EMBL/GenBank/DDBJ databases">
        <title>Sequencing the genomes of 1000 actinobacteria strains.</title>
        <authorList>
            <person name="Klenk H.-P."/>
        </authorList>
    </citation>
    <scope>NUCLEOTIDE SEQUENCE [LARGE SCALE GENOMIC DNA]</scope>
    <source>
        <strain evidence="2 3">DSM 45511</strain>
    </source>
</reference>
<dbReference type="Gene3D" id="3.30.1330.40">
    <property type="entry name" value="RutC-like"/>
    <property type="match status" value="1"/>
</dbReference>
<dbReference type="GO" id="GO:0019239">
    <property type="term" value="F:deaminase activity"/>
    <property type="evidence" value="ECO:0007669"/>
    <property type="project" value="TreeGrafter"/>
</dbReference>
<dbReference type="GO" id="GO:0005829">
    <property type="term" value="C:cytosol"/>
    <property type="evidence" value="ECO:0007669"/>
    <property type="project" value="TreeGrafter"/>
</dbReference>
<dbReference type="Pfam" id="PF01042">
    <property type="entry name" value="Ribonuc_L-PSP"/>
    <property type="match status" value="1"/>
</dbReference>
<keyword evidence="3" id="KW-1185">Reference proteome</keyword>